<dbReference type="Proteomes" id="UP001500141">
    <property type="component" value="Unassembled WGS sequence"/>
</dbReference>
<proteinExistence type="predicted"/>
<reference evidence="2" key="1">
    <citation type="journal article" date="2019" name="Int. J. Syst. Evol. Microbiol.">
        <title>The Global Catalogue of Microorganisms (GCM) 10K type strain sequencing project: providing services to taxonomists for standard genome sequencing and annotation.</title>
        <authorList>
            <consortium name="The Broad Institute Genomics Platform"/>
            <consortium name="The Broad Institute Genome Sequencing Center for Infectious Disease"/>
            <person name="Wu L."/>
            <person name="Ma J."/>
        </authorList>
    </citation>
    <scope>NUCLEOTIDE SEQUENCE [LARGE SCALE GENOMIC DNA]</scope>
    <source>
        <strain evidence="2">JCM 18198</strain>
    </source>
</reference>
<comment type="caution">
    <text evidence="1">The sequence shown here is derived from an EMBL/GenBank/DDBJ whole genome shotgun (WGS) entry which is preliminary data.</text>
</comment>
<gene>
    <name evidence="1" type="ORF">GCM10023230_25420</name>
</gene>
<evidence type="ECO:0000313" key="1">
    <source>
        <dbReference type="EMBL" id="GAA4773666.1"/>
    </source>
</evidence>
<organism evidence="1 2">
    <name type="scientific">Flavobacterium hankyongi</name>
    <dbReference type="NCBI Taxonomy" id="1176532"/>
    <lineage>
        <taxon>Bacteria</taxon>
        <taxon>Pseudomonadati</taxon>
        <taxon>Bacteroidota</taxon>
        <taxon>Flavobacteriia</taxon>
        <taxon>Flavobacteriales</taxon>
        <taxon>Flavobacteriaceae</taxon>
        <taxon>Flavobacterium</taxon>
    </lineage>
</organism>
<sequence>MRTIKMYCKKCNLKLTDELYEVHKSALRFDDGTDMIEKNKYSVITNECNKQKELVIAVDDYYFKNHEDSRRFTGCCGSSGMDGMNKVCTNGHEVATEFSDCYMSHYISVNMENVLIKEVSNTYEIKEIKL</sequence>
<accession>A0ABP9A5Y4</accession>
<dbReference type="RefSeq" id="WP_264542514.1">
    <property type="nucleotide sequence ID" value="NZ_BAABIP010000020.1"/>
</dbReference>
<keyword evidence="2" id="KW-1185">Reference proteome</keyword>
<name>A0ABP9A5Y4_9FLAO</name>
<evidence type="ECO:0000313" key="2">
    <source>
        <dbReference type="Proteomes" id="UP001500141"/>
    </source>
</evidence>
<protein>
    <submittedName>
        <fullName evidence="1">Uncharacterized protein</fullName>
    </submittedName>
</protein>
<dbReference type="EMBL" id="BAABIP010000020">
    <property type="protein sequence ID" value="GAA4773666.1"/>
    <property type="molecule type" value="Genomic_DNA"/>
</dbReference>